<evidence type="ECO:0000313" key="1">
    <source>
        <dbReference type="EMBL" id="EXJ67485.1"/>
    </source>
</evidence>
<accession>W9WR70</accession>
<dbReference type="GeneID" id="19194194"/>
<comment type="caution">
    <text evidence="1">The sequence shown here is derived from an EMBL/GenBank/DDBJ whole genome shotgun (WGS) entry which is preliminary data.</text>
</comment>
<dbReference type="RefSeq" id="XP_007748267.1">
    <property type="nucleotide sequence ID" value="XM_007750077.1"/>
</dbReference>
<dbReference type="AlphaFoldDB" id="W9WR70"/>
<proteinExistence type="predicted"/>
<sequence>MPLLAPPASEPWLPEDQVVRTPDHLLYEVAKDGDAYFSVSSPWDDGEAVLIRVSSEALTKTTQFFASQFGTRWMPESGKFTTQNPLVFPEKFVDFVTFLHIASEDGVVPAAAIYILKPVAVLLDKYLFKGTLPVWCEHLLMDYFSGIFPFYNDAILCRQVADDTGDLPVPSLPFVLQCAYFLNLPVAFAIASRRMMWQMTVDEVRAFLADEFHPRLHADFAELLQFDFVECFQQEAVRLRRDLLSKLPTVFQPDPHGEEAWWCTRCQNVPQTERWHREVISKSEGWNHEQERGLEYSLDALFEEYISDMTRLDTLQDLASDGEPALPCGRFRPRYCDIADREMLWDVYSAIGGLCLPCVKAGEFKFCSFCPRHNLDLTVERSPNEVNWENARENGWRL</sequence>
<dbReference type="Proteomes" id="UP000019471">
    <property type="component" value="Unassembled WGS sequence"/>
</dbReference>
<dbReference type="OrthoDB" id="4127683at2759"/>
<reference evidence="1 2" key="1">
    <citation type="submission" date="2013-03" db="EMBL/GenBank/DDBJ databases">
        <title>The Genome Sequence of Cladophialophora psammophila CBS 110553.</title>
        <authorList>
            <consortium name="The Broad Institute Genomics Platform"/>
            <person name="Cuomo C."/>
            <person name="de Hoog S."/>
            <person name="Gorbushina A."/>
            <person name="Walker B."/>
            <person name="Young S.K."/>
            <person name="Zeng Q."/>
            <person name="Gargeya S."/>
            <person name="Fitzgerald M."/>
            <person name="Haas B."/>
            <person name="Abouelleil A."/>
            <person name="Allen A.W."/>
            <person name="Alvarado L."/>
            <person name="Arachchi H.M."/>
            <person name="Berlin A.M."/>
            <person name="Chapman S.B."/>
            <person name="Gainer-Dewar J."/>
            <person name="Goldberg J."/>
            <person name="Griggs A."/>
            <person name="Gujja S."/>
            <person name="Hansen M."/>
            <person name="Howarth C."/>
            <person name="Imamovic A."/>
            <person name="Ireland A."/>
            <person name="Larimer J."/>
            <person name="McCowan C."/>
            <person name="Murphy C."/>
            <person name="Pearson M."/>
            <person name="Poon T.W."/>
            <person name="Priest M."/>
            <person name="Roberts A."/>
            <person name="Saif S."/>
            <person name="Shea T."/>
            <person name="Sisk P."/>
            <person name="Sykes S."/>
            <person name="Wortman J."/>
            <person name="Nusbaum C."/>
            <person name="Birren B."/>
        </authorList>
    </citation>
    <scope>NUCLEOTIDE SEQUENCE [LARGE SCALE GENOMIC DNA]</scope>
    <source>
        <strain evidence="1 2">CBS 110553</strain>
    </source>
</reference>
<organism evidence="1 2">
    <name type="scientific">Cladophialophora psammophila CBS 110553</name>
    <dbReference type="NCBI Taxonomy" id="1182543"/>
    <lineage>
        <taxon>Eukaryota</taxon>
        <taxon>Fungi</taxon>
        <taxon>Dikarya</taxon>
        <taxon>Ascomycota</taxon>
        <taxon>Pezizomycotina</taxon>
        <taxon>Eurotiomycetes</taxon>
        <taxon>Chaetothyriomycetidae</taxon>
        <taxon>Chaetothyriales</taxon>
        <taxon>Herpotrichiellaceae</taxon>
        <taxon>Cladophialophora</taxon>
    </lineage>
</organism>
<evidence type="ECO:0000313" key="2">
    <source>
        <dbReference type="Proteomes" id="UP000019471"/>
    </source>
</evidence>
<gene>
    <name evidence="1" type="ORF">A1O5_09498</name>
</gene>
<protein>
    <submittedName>
        <fullName evidence="1">Uncharacterized protein</fullName>
    </submittedName>
</protein>
<name>W9WR70_9EURO</name>
<dbReference type="HOGENOM" id="CLU_059955_0_0_1"/>
<keyword evidence="2" id="KW-1185">Reference proteome</keyword>
<dbReference type="EMBL" id="AMGX01000016">
    <property type="protein sequence ID" value="EXJ67485.1"/>
    <property type="molecule type" value="Genomic_DNA"/>
</dbReference>